<sequence length="232" mass="24481">MFTHKSEKGITGLETAIILIAFVVVASVFAFTVLSTGIFASERSKETVFAGLQEAKSSIEPRGSVIAYKGKVGSTETIYKVVFVVSNAVSGESVDLTPPYTANGAATDPDVGSNVEYKTVISYTDSNQYLSDVPWSVDWVGNANSDSLLENGEKAEITVWLLERITGTAITADDSVGTYASADSNGSTGIADGGTLISTNDQFTIEVKPESGAVLTVQRTAPSRLDTVMDLK</sequence>
<dbReference type="NCBIfam" id="TIGR02537">
    <property type="entry name" value="arch_flag_Nterm"/>
    <property type="match status" value="1"/>
</dbReference>
<dbReference type="Proteomes" id="UP001321249">
    <property type="component" value="Unassembled WGS sequence"/>
</dbReference>
<reference evidence="4 5" key="1">
    <citation type="submission" date="2019-11" db="EMBL/GenBank/DDBJ databases">
        <authorList>
            <person name="Cho J.-C."/>
        </authorList>
    </citation>
    <scope>NUCLEOTIDE SEQUENCE [LARGE SCALE GENOMIC DNA]</scope>
    <source>
        <strain evidence="3 4">JH1073</strain>
        <strain evidence="2 5">JH702</strain>
    </source>
</reference>
<dbReference type="Pfam" id="PF01917">
    <property type="entry name" value="Flagellin_arch-type"/>
    <property type="match status" value="1"/>
</dbReference>
<reference evidence="3" key="2">
    <citation type="journal article" date="2023" name="Nat. Commun.">
        <title>Cultivation of marine bacteria of the SAR202 clade.</title>
        <authorList>
            <person name="Lim Y."/>
            <person name="Seo J.H."/>
            <person name="Giovannoni S.J."/>
            <person name="Kang I."/>
            <person name="Cho J.C."/>
        </authorList>
    </citation>
    <scope>NUCLEOTIDE SEQUENCE</scope>
    <source>
        <strain evidence="3">JH1073</strain>
    </source>
</reference>
<dbReference type="InterPro" id="IPR002774">
    <property type="entry name" value="Flagellin_arc-type"/>
</dbReference>
<feature type="transmembrane region" description="Helical" evidence="1">
    <location>
        <begin position="16"/>
        <end position="40"/>
    </location>
</feature>
<dbReference type="EMBL" id="CP046147">
    <property type="protein sequence ID" value="WFG40620.1"/>
    <property type="molecule type" value="Genomic_DNA"/>
</dbReference>
<evidence type="ECO:0000256" key="1">
    <source>
        <dbReference type="SAM" id="Phobius"/>
    </source>
</evidence>
<proteinExistence type="predicted"/>
<evidence type="ECO:0008006" key="6">
    <source>
        <dbReference type="Google" id="ProtNLM"/>
    </source>
</evidence>
<evidence type="ECO:0000313" key="3">
    <source>
        <dbReference type="EMBL" id="WFG40620.1"/>
    </source>
</evidence>
<dbReference type="AlphaFoldDB" id="A0AAJ5ZJR8"/>
<dbReference type="EMBL" id="WMBE01000002">
    <property type="protein sequence ID" value="MDG0866529.1"/>
    <property type="molecule type" value="Genomic_DNA"/>
</dbReference>
<dbReference type="GO" id="GO:0097588">
    <property type="term" value="P:archaeal or bacterial-type flagellum-dependent cell motility"/>
    <property type="evidence" value="ECO:0007669"/>
    <property type="project" value="InterPro"/>
</dbReference>
<dbReference type="GO" id="GO:0005198">
    <property type="term" value="F:structural molecule activity"/>
    <property type="evidence" value="ECO:0007669"/>
    <property type="project" value="InterPro"/>
</dbReference>
<dbReference type="InterPro" id="IPR013373">
    <property type="entry name" value="Flagellin/pilin_N_arc"/>
</dbReference>
<organism evidence="3 4">
    <name type="scientific">Candidatus Lucifugimonas marina</name>
    <dbReference type="NCBI Taxonomy" id="3038979"/>
    <lineage>
        <taxon>Bacteria</taxon>
        <taxon>Bacillati</taxon>
        <taxon>Chloroflexota</taxon>
        <taxon>Dehalococcoidia</taxon>
        <taxon>SAR202 cluster</taxon>
        <taxon>Candidatus Lucifugimonadales</taxon>
        <taxon>Candidatus Lucifugimonadaceae</taxon>
        <taxon>Candidatus Lucifugimonas</taxon>
    </lineage>
</organism>
<protein>
    <recommendedName>
        <fullName evidence="6">Flagellin</fullName>
    </recommendedName>
</protein>
<keyword evidence="4" id="KW-1185">Reference proteome</keyword>
<dbReference type="Proteomes" id="UP001219901">
    <property type="component" value="Chromosome"/>
</dbReference>
<dbReference type="PANTHER" id="PTHR35903">
    <property type="entry name" value="FLAGELLIN B1"/>
    <property type="match status" value="1"/>
</dbReference>
<name>A0AAJ5ZJR8_9CHLR</name>
<reference evidence="4" key="3">
    <citation type="submission" date="2023-06" db="EMBL/GenBank/DDBJ databases">
        <title>Pangenomics reveal diversification of enzyme families and niche specialization in globally abundant SAR202 bacteria.</title>
        <authorList>
            <person name="Saw J.H.W."/>
        </authorList>
    </citation>
    <scope>NUCLEOTIDE SEQUENCE [LARGE SCALE GENOMIC DNA]</scope>
    <source>
        <strain evidence="4">JH1073</strain>
    </source>
</reference>
<keyword evidence="1" id="KW-0812">Transmembrane</keyword>
<keyword evidence="1" id="KW-0472">Membrane</keyword>
<accession>A0AAJ5ZJR8</accession>
<evidence type="ECO:0000313" key="4">
    <source>
        <dbReference type="Proteomes" id="UP001219901"/>
    </source>
</evidence>
<dbReference type="RefSeq" id="WP_342824020.1">
    <property type="nucleotide sequence ID" value="NZ_CP046146.1"/>
</dbReference>
<evidence type="ECO:0000313" key="2">
    <source>
        <dbReference type="EMBL" id="MDG0866529.1"/>
    </source>
</evidence>
<keyword evidence="1" id="KW-1133">Transmembrane helix</keyword>
<evidence type="ECO:0000313" key="5">
    <source>
        <dbReference type="Proteomes" id="UP001321249"/>
    </source>
</evidence>
<dbReference type="PANTHER" id="PTHR35903:SF1">
    <property type="entry name" value="FLAGELLIN B1"/>
    <property type="match status" value="1"/>
</dbReference>
<gene>
    <name evidence="2" type="ORF">GKO46_05505</name>
    <name evidence="3" type="ORF">GKO48_13750</name>
</gene>